<proteinExistence type="predicted"/>
<name>A0A059C3Z0_EUCGR</name>
<gene>
    <name evidence="1" type="ORF">EUGRSUZ_E01343</name>
</gene>
<dbReference type="AlphaFoldDB" id="A0A059C3Z0"/>
<dbReference type="InParanoid" id="A0A059C3Z0"/>
<dbReference type="Gramene" id="KCW72901">
    <property type="protein sequence ID" value="KCW72901"/>
    <property type="gene ID" value="EUGRSUZ_E01343"/>
</dbReference>
<protein>
    <submittedName>
        <fullName evidence="1">Uncharacterized protein</fullName>
    </submittedName>
</protein>
<accession>A0A059C3Z0</accession>
<reference evidence="1" key="1">
    <citation type="submission" date="2013-07" db="EMBL/GenBank/DDBJ databases">
        <title>The genome of Eucalyptus grandis.</title>
        <authorList>
            <person name="Schmutz J."/>
            <person name="Hayes R."/>
            <person name="Myburg A."/>
            <person name="Tuskan G."/>
            <person name="Grattapaglia D."/>
            <person name="Rokhsar D.S."/>
        </authorList>
    </citation>
    <scope>NUCLEOTIDE SEQUENCE</scope>
    <source>
        <tissue evidence="1">Leaf extractions</tissue>
    </source>
</reference>
<dbReference type="EMBL" id="KK198757">
    <property type="protein sequence ID" value="KCW72901.1"/>
    <property type="molecule type" value="Genomic_DNA"/>
</dbReference>
<sequence length="78" mass="8510">MSQSIPGKIKYSQFQLPCYNILCAKTAKHGATHITISTTKSVIAPPNLLSQARGCSRPYNSIEQHIKLNSPSKLNLGN</sequence>
<evidence type="ECO:0000313" key="1">
    <source>
        <dbReference type="EMBL" id="KCW72901.1"/>
    </source>
</evidence>
<organism evidence="1">
    <name type="scientific">Eucalyptus grandis</name>
    <name type="common">Flooded gum</name>
    <dbReference type="NCBI Taxonomy" id="71139"/>
    <lineage>
        <taxon>Eukaryota</taxon>
        <taxon>Viridiplantae</taxon>
        <taxon>Streptophyta</taxon>
        <taxon>Embryophyta</taxon>
        <taxon>Tracheophyta</taxon>
        <taxon>Spermatophyta</taxon>
        <taxon>Magnoliopsida</taxon>
        <taxon>eudicotyledons</taxon>
        <taxon>Gunneridae</taxon>
        <taxon>Pentapetalae</taxon>
        <taxon>rosids</taxon>
        <taxon>malvids</taxon>
        <taxon>Myrtales</taxon>
        <taxon>Myrtaceae</taxon>
        <taxon>Myrtoideae</taxon>
        <taxon>Eucalypteae</taxon>
        <taxon>Eucalyptus</taxon>
    </lineage>
</organism>